<evidence type="ECO:0000256" key="6">
    <source>
        <dbReference type="SAM" id="MobiDB-lite"/>
    </source>
</evidence>
<feature type="binding site" description="axial binding residue" evidence="5">
    <location>
        <position position="410"/>
    </location>
    <ligand>
        <name>heme b</name>
        <dbReference type="ChEBI" id="CHEBI:60344"/>
    </ligand>
    <ligandPart>
        <name>Fe</name>
        <dbReference type="ChEBI" id="CHEBI:18248"/>
    </ligandPart>
</feature>
<sequence>MSSRESKIVDLADALHLMLRSLPTSTDGRYDAQVKPPTEYVDPNASHSKIYGFLKELDEDKRFGPIIDDPKLIPSILDAAMNKDAINDRSLVFNQALYILTRLPEGSKISKKISDLVITALYNTVPHPPATFIGSSSTSSSPFTQSPSTAANTNEGRSLYASRSADGSGNNPLCPQMGQAGMPYARSVQSKHPLPPHLLPDTGLVFDALLKARDFKPHPGGNSSMTFAYASLVTHQLFRTDPMDMTKNNTSSYLDLSVLYGTSQAQQDDVRDKKKGLGLLYPDAFAEDRLLFVPPAATALLVIFSRNHNYIANMLVRINERKRWSIPPPEDPAKRAAQDEEIFQTARLVNCGHYMSTIFGDYVAGFLGTTREGNTYRLQPFDTIKTSTGALPRGEGNHVSVEFNLLYRWHPTTAAEDIVWTEDLFKDAFGKPPSEIQLADFVPAVRKIWSTVQAEPHLRTFAGLQRGPDGKFSDDDLARILQDSTDKAAGAYRARGTPEVLRIIEIMGMEQARKWGVCTMNEFREFLGLKRFSSFKEWNSDEDIARTAELLYGHIDNFGIVSLVFKPRKSFP</sequence>
<dbReference type="EMBL" id="JASBNA010000002">
    <property type="protein sequence ID" value="KAK7695139.1"/>
    <property type="molecule type" value="Genomic_DNA"/>
</dbReference>
<keyword evidence="3" id="KW-0560">Oxidoreductase</keyword>
<evidence type="ECO:0000256" key="5">
    <source>
        <dbReference type="PIRSR" id="PIRSR619791-2"/>
    </source>
</evidence>
<dbReference type="InterPro" id="IPR010255">
    <property type="entry name" value="Haem_peroxidase_sf"/>
</dbReference>
<dbReference type="Proteomes" id="UP001385951">
    <property type="component" value="Unassembled WGS sequence"/>
</dbReference>
<dbReference type="InterPro" id="IPR019791">
    <property type="entry name" value="Haem_peroxidase_animal"/>
</dbReference>
<reference evidence="7 8" key="1">
    <citation type="submission" date="2022-09" db="EMBL/GenBank/DDBJ databases">
        <authorList>
            <person name="Palmer J.M."/>
        </authorList>
    </citation>
    <scope>NUCLEOTIDE SEQUENCE [LARGE SCALE GENOMIC DNA]</scope>
    <source>
        <strain evidence="7 8">DSM 7382</strain>
    </source>
</reference>
<dbReference type="InterPro" id="IPR037120">
    <property type="entry name" value="Haem_peroxidase_sf_animal"/>
</dbReference>
<evidence type="ECO:0000313" key="8">
    <source>
        <dbReference type="Proteomes" id="UP001385951"/>
    </source>
</evidence>
<keyword evidence="1 5" id="KW-0479">Metal-binding</keyword>
<dbReference type="PANTHER" id="PTHR11903">
    <property type="entry name" value="PROSTAGLANDIN G/H SYNTHASE"/>
    <property type="match status" value="1"/>
</dbReference>
<feature type="region of interest" description="Disordered" evidence="6">
    <location>
        <begin position="133"/>
        <end position="193"/>
    </location>
</feature>
<evidence type="ECO:0000256" key="3">
    <source>
        <dbReference type="ARBA" id="ARBA00023002"/>
    </source>
</evidence>
<comment type="caution">
    <text evidence="7">The sequence shown here is derived from an EMBL/GenBank/DDBJ whole genome shotgun (WGS) entry which is preliminary data.</text>
</comment>
<organism evidence="7 8">
    <name type="scientific">Cerrena zonata</name>
    <dbReference type="NCBI Taxonomy" id="2478898"/>
    <lineage>
        <taxon>Eukaryota</taxon>
        <taxon>Fungi</taxon>
        <taxon>Dikarya</taxon>
        <taxon>Basidiomycota</taxon>
        <taxon>Agaricomycotina</taxon>
        <taxon>Agaricomycetes</taxon>
        <taxon>Polyporales</taxon>
        <taxon>Cerrenaceae</taxon>
        <taxon>Cerrena</taxon>
    </lineage>
</organism>
<dbReference type="AlphaFoldDB" id="A0AAW0GZ53"/>
<dbReference type="GO" id="GO:0006979">
    <property type="term" value="P:response to oxidative stress"/>
    <property type="evidence" value="ECO:0007669"/>
    <property type="project" value="InterPro"/>
</dbReference>
<gene>
    <name evidence="7" type="ORF">QCA50_002329</name>
</gene>
<accession>A0AAW0GZ53</accession>
<dbReference type="InterPro" id="IPR050783">
    <property type="entry name" value="Oxylipin_biosynth_metab"/>
</dbReference>
<keyword evidence="4 5" id="KW-0408">Iron</keyword>
<evidence type="ECO:0000313" key="7">
    <source>
        <dbReference type="EMBL" id="KAK7695139.1"/>
    </source>
</evidence>
<protein>
    <recommendedName>
        <fullName evidence="9">Heme peroxidase</fullName>
    </recommendedName>
</protein>
<evidence type="ECO:0000256" key="1">
    <source>
        <dbReference type="ARBA" id="ARBA00022723"/>
    </source>
</evidence>
<evidence type="ECO:0000256" key="4">
    <source>
        <dbReference type="ARBA" id="ARBA00023004"/>
    </source>
</evidence>
<dbReference type="SUPFAM" id="SSF48113">
    <property type="entry name" value="Heme-dependent peroxidases"/>
    <property type="match status" value="1"/>
</dbReference>
<dbReference type="GO" id="GO:0046872">
    <property type="term" value="F:metal ion binding"/>
    <property type="evidence" value="ECO:0007669"/>
    <property type="project" value="UniProtKB-KW"/>
</dbReference>
<dbReference type="Gene3D" id="1.10.640.10">
    <property type="entry name" value="Haem peroxidase domain superfamily, animal type"/>
    <property type="match status" value="1"/>
</dbReference>
<evidence type="ECO:0008006" key="9">
    <source>
        <dbReference type="Google" id="ProtNLM"/>
    </source>
</evidence>
<dbReference type="PANTHER" id="PTHR11903:SF37">
    <property type="entry name" value="PSI-PRODUCING OXYGENASE A"/>
    <property type="match status" value="1"/>
</dbReference>
<proteinExistence type="predicted"/>
<dbReference type="Pfam" id="PF03098">
    <property type="entry name" value="An_peroxidase"/>
    <property type="match status" value="1"/>
</dbReference>
<dbReference type="GO" id="GO:0004601">
    <property type="term" value="F:peroxidase activity"/>
    <property type="evidence" value="ECO:0007669"/>
    <property type="project" value="InterPro"/>
</dbReference>
<keyword evidence="2" id="KW-0223">Dioxygenase</keyword>
<evidence type="ECO:0000256" key="2">
    <source>
        <dbReference type="ARBA" id="ARBA00022964"/>
    </source>
</evidence>
<name>A0AAW0GZ53_9APHY</name>
<dbReference type="PRINTS" id="PR00457">
    <property type="entry name" value="ANPEROXIDASE"/>
</dbReference>
<dbReference type="PROSITE" id="PS50292">
    <property type="entry name" value="PEROXIDASE_3"/>
    <property type="match status" value="1"/>
</dbReference>
<dbReference type="GO" id="GO:0020037">
    <property type="term" value="F:heme binding"/>
    <property type="evidence" value="ECO:0007669"/>
    <property type="project" value="InterPro"/>
</dbReference>
<keyword evidence="8" id="KW-1185">Reference proteome</keyword>
<keyword evidence="5" id="KW-0349">Heme</keyword>
<dbReference type="GO" id="GO:0051213">
    <property type="term" value="F:dioxygenase activity"/>
    <property type="evidence" value="ECO:0007669"/>
    <property type="project" value="UniProtKB-KW"/>
</dbReference>
<feature type="compositionally biased region" description="Low complexity" evidence="6">
    <location>
        <begin position="135"/>
        <end position="149"/>
    </location>
</feature>
<dbReference type="GO" id="GO:0006631">
    <property type="term" value="P:fatty acid metabolic process"/>
    <property type="evidence" value="ECO:0007669"/>
    <property type="project" value="UniProtKB-ARBA"/>
</dbReference>